<feature type="region of interest" description="Disordered" evidence="18">
    <location>
        <begin position="1"/>
        <end position="25"/>
    </location>
</feature>
<dbReference type="InterPro" id="IPR036565">
    <property type="entry name" value="Mur-like_cat_sf"/>
</dbReference>
<dbReference type="AlphaFoldDB" id="C8XF09"/>
<name>C8XF09_NAKMY</name>
<keyword evidence="13" id="KW-0460">Magnesium</keyword>
<comment type="similarity">
    <text evidence="4">Belongs to the folylpolyglutamate synthase family.</text>
</comment>
<dbReference type="PANTHER" id="PTHR11136">
    <property type="entry name" value="FOLYLPOLYGLUTAMATE SYNTHASE-RELATED"/>
    <property type="match status" value="1"/>
</dbReference>
<accession>C8XF09</accession>
<keyword evidence="11" id="KW-0547">Nucleotide-binding</keyword>
<reference evidence="21 22" key="2">
    <citation type="journal article" date="2010" name="Stand. Genomic Sci.">
        <title>Complete genome sequence of Nakamurella multipartita type strain (Y-104).</title>
        <authorList>
            <person name="Tice H."/>
            <person name="Mayilraj S."/>
            <person name="Sims D."/>
            <person name="Lapidus A."/>
            <person name="Nolan M."/>
            <person name="Lucas S."/>
            <person name="Glavina Del Rio T."/>
            <person name="Copeland A."/>
            <person name="Cheng J.F."/>
            <person name="Meincke L."/>
            <person name="Bruce D."/>
            <person name="Goodwin L."/>
            <person name="Pitluck S."/>
            <person name="Ivanova N."/>
            <person name="Mavromatis K."/>
            <person name="Ovchinnikova G."/>
            <person name="Pati A."/>
            <person name="Chen A."/>
            <person name="Palaniappan K."/>
            <person name="Land M."/>
            <person name="Hauser L."/>
            <person name="Chang Y.J."/>
            <person name="Jeffries C.D."/>
            <person name="Detter J.C."/>
            <person name="Brettin T."/>
            <person name="Rohde M."/>
            <person name="Goker M."/>
            <person name="Bristow J."/>
            <person name="Eisen J.A."/>
            <person name="Markowitz V."/>
            <person name="Hugenholtz P."/>
            <person name="Kyrpides N.C."/>
            <person name="Klenk H.P."/>
            <person name="Chen F."/>
        </authorList>
    </citation>
    <scope>NUCLEOTIDE SEQUENCE [LARGE SCALE GENOMIC DNA]</scope>
    <source>
        <strain evidence="22">ATCC 700099 / DSM 44233 / CIP 104796 / JCM 9543 / NBRC 105858 / Y-104</strain>
    </source>
</reference>
<dbReference type="HOGENOM" id="CLU_015869_1_2_11"/>
<evidence type="ECO:0000256" key="10">
    <source>
        <dbReference type="ARBA" id="ARBA00022723"/>
    </source>
</evidence>
<evidence type="ECO:0000256" key="1">
    <source>
        <dbReference type="ARBA" id="ARBA00001946"/>
    </source>
</evidence>
<dbReference type="Gene3D" id="3.90.190.20">
    <property type="entry name" value="Mur ligase, C-terminal domain"/>
    <property type="match status" value="1"/>
</dbReference>
<dbReference type="FunFam" id="3.40.1190.10:FF:000004">
    <property type="entry name" value="Dihydrofolate synthase/folylpolyglutamate synthase"/>
    <property type="match status" value="1"/>
</dbReference>
<dbReference type="GO" id="GO:0008841">
    <property type="term" value="F:dihydrofolate synthase activity"/>
    <property type="evidence" value="ECO:0007669"/>
    <property type="project" value="UniProtKB-EC"/>
</dbReference>
<feature type="domain" description="Mur ligase C-terminal" evidence="19">
    <location>
        <begin position="372"/>
        <end position="499"/>
    </location>
</feature>
<evidence type="ECO:0000256" key="16">
    <source>
        <dbReference type="ARBA" id="ARBA00047493"/>
    </source>
</evidence>
<dbReference type="eggNOG" id="COG0285">
    <property type="taxonomic scope" value="Bacteria"/>
</dbReference>
<dbReference type="InterPro" id="IPR036615">
    <property type="entry name" value="Mur_ligase_C_dom_sf"/>
</dbReference>
<dbReference type="PANTHER" id="PTHR11136:SF0">
    <property type="entry name" value="DIHYDROFOLATE SYNTHETASE-RELATED"/>
    <property type="match status" value="1"/>
</dbReference>
<gene>
    <name evidence="21" type="ordered locus">Namu_1496</name>
</gene>
<evidence type="ECO:0000256" key="9">
    <source>
        <dbReference type="ARBA" id="ARBA00022598"/>
    </source>
</evidence>
<dbReference type="SUPFAM" id="SSF53623">
    <property type="entry name" value="MurD-like peptide ligases, catalytic domain"/>
    <property type="match status" value="1"/>
</dbReference>
<evidence type="ECO:0000256" key="12">
    <source>
        <dbReference type="ARBA" id="ARBA00022840"/>
    </source>
</evidence>
<organism evidence="21 22">
    <name type="scientific">Nakamurella multipartita (strain ATCC 700099 / DSM 44233 / CIP 104796 / JCM 9543 / NBRC 105858 / Y-104)</name>
    <name type="common">Microsphaera multipartita</name>
    <dbReference type="NCBI Taxonomy" id="479431"/>
    <lineage>
        <taxon>Bacteria</taxon>
        <taxon>Bacillati</taxon>
        <taxon>Actinomycetota</taxon>
        <taxon>Actinomycetes</taxon>
        <taxon>Nakamurellales</taxon>
        <taxon>Nakamurellaceae</taxon>
        <taxon>Nakamurella</taxon>
    </lineage>
</organism>
<evidence type="ECO:0000256" key="3">
    <source>
        <dbReference type="ARBA" id="ARBA00005150"/>
    </source>
</evidence>
<dbReference type="InParanoid" id="C8XF09"/>
<evidence type="ECO:0000256" key="7">
    <source>
        <dbReference type="ARBA" id="ARBA00013025"/>
    </source>
</evidence>
<dbReference type="InterPro" id="IPR013221">
    <property type="entry name" value="Mur_ligase_cen"/>
</dbReference>
<evidence type="ECO:0000256" key="5">
    <source>
        <dbReference type="ARBA" id="ARBA00011245"/>
    </source>
</evidence>
<evidence type="ECO:0000256" key="14">
    <source>
        <dbReference type="ARBA" id="ARBA00022909"/>
    </source>
</evidence>
<evidence type="ECO:0000256" key="18">
    <source>
        <dbReference type="SAM" id="MobiDB-lite"/>
    </source>
</evidence>
<dbReference type="STRING" id="479431.Namu_1496"/>
<evidence type="ECO:0000256" key="15">
    <source>
        <dbReference type="ARBA" id="ARBA00030592"/>
    </source>
</evidence>
<evidence type="ECO:0000256" key="17">
    <source>
        <dbReference type="ARBA" id="ARBA00049161"/>
    </source>
</evidence>
<keyword evidence="14" id="KW-0289">Folate biosynthesis</keyword>
<comment type="catalytic activity">
    <reaction evidence="17">
        <text>7,8-dihydropteroate + L-glutamate + ATP = 7,8-dihydrofolate + ADP + phosphate + H(+)</text>
        <dbReference type="Rhea" id="RHEA:23584"/>
        <dbReference type="ChEBI" id="CHEBI:15378"/>
        <dbReference type="ChEBI" id="CHEBI:17839"/>
        <dbReference type="ChEBI" id="CHEBI:29985"/>
        <dbReference type="ChEBI" id="CHEBI:30616"/>
        <dbReference type="ChEBI" id="CHEBI:43474"/>
        <dbReference type="ChEBI" id="CHEBI:57451"/>
        <dbReference type="ChEBI" id="CHEBI:456216"/>
        <dbReference type="EC" id="6.3.2.12"/>
    </reaction>
</comment>
<dbReference type="GO" id="GO:0005737">
    <property type="term" value="C:cytoplasm"/>
    <property type="evidence" value="ECO:0007669"/>
    <property type="project" value="TreeGrafter"/>
</dbReference>
<comment type="catalytic activity">
    <reaction evidence="16">
        <text>(6S)-5,6,7,8-tetrahydrofolyl-(gamma-L-Glu)(n) + L-glutamate + ATP = (6S)-5,6,7,8-tetrahydrofolyl-(gamma-L-Glu)(n+1) + ADP + phosphate + H(+)</text>
        <dbReference type="Rhea" id="RHEA:10580"/>
        <dbReference type="Rhea" id="RHEA-COMP:14738"/>
        <dbReference type="Rhea" id="RHEA-COMP:14740"/>
        <dbReference type="ChEBI" id="CHEBI:15378"/>
        <dbReference type="ChEBI" id="CHEBI:29985"/>
        <dbReference type="ChEBI" id="CHEBI:30616"/>
        <dbReference type="ChEBI" id="CHEBI:43474"/>
        <dbReference type="ChEBI" id="CHEBI:141005"/>
        <dbReference type="ChEBI" id="CHEBI:456216"/>
        <dbReference type="EC" id="6.3.2.17"/>
    </reaction>
</comment>
<dbReference type="Proteomes" id="UP000002218">
    <property type="component" value="Chromosome"/>
</dbReference>
<evidence type="ECO:0000256" key="8">
    <source>
        <dbReference type="ARBA" id="ARBA00019357"/>
    </source>
</evidence>
<keyword evidence="22" id="KW-1185">Reference proteome</keyword>
<evidence type="ECO:0000256" key="2">
    <source>
        <dbReference type="ARBA" id="ARBA00004799"/>
    </source>
</evidence>
<dbReference type="FunCoup" id="C8XF09">
    <property type="interactions" value="465"/>
</dbReference>
<protein>
    <recommendedName>
        <fullName evidence="8">Dihydrofolate synthase/folylpolyglutamate synthase</fullName>
        <ecNumber evidence="6">6.3.2.12</ecNumber>
        <ecNumber evidence="7">6.3.2.17</ecNumber>
    </recommendedName>
    <alternativeName>
        <fullName evidence="15">Tetrahydrofolylpolyglutamate synthase</fullName>
    </alternativeName>
</protein>
<sequence length="515" mass="53034">MTGGPIDPSEPAGRAGDPLGWDADAVGALGPDDLALHGEDEAEIAAATADLDDQAPDGTTALVPDSPPLTLGYVESLLDTRRNEVQISPTLDRISLLLDMLGHPERSYPVIMIAGTNGKTSTARMIDALLSRFGLRTGRFTSPHLQSVTERIALDGEPISADRYVQAYSDLAPFVELVDQASARTGGVPLSKFEILTAMAYAVFADAPVDVAVVEVGLGGTWDSTNVADARVAVITPVGIDHIEFLGSTLREIATNKAGIVKPDSVAVIGAQEPDAMTAILRRTVEVDAAVARFGSEFAVLERSFAVGGQRLTLQGLGGVYEDIFLPLSGEHQAANAAGALAAVEVFFGAGATRQLDLGPVQDGFAAAAAPGRLERVRTSPTIMVDAAHNPHGAAALAAALAAEFSFTRLVGVLAVLGDKDVHGILEALADSFDEVVVTRNSSPRSMPPAELAALAEDVFGDGVVHVAERMDDAIALAVELAETGVEDTSGTGVVITGSVVSAGDGRALAGLGPA</sequence>
<comment type="pathway">
    <text evidence="3">Cofactor biosynthesis; tetrahydrofolylpolyglutamate biosynthesis.</text>
</comment>
<comment type="cofactor">
    <cofactor evidence="1">
        <name>Mg(2+)</name>
        <dbReference type="ChEBI" id="CHEBI:18420"/>
    </cofactor>
</comment>
<dbReference type="OrthoDB" id="9809356at2"/>
<reference evidence="22" key="1">
    <citation type="submission" date="2009-09" db="EMBL/GenBank/DDBJ databases">
        <title>The complete genome of Nakamurella multipartita DSM 44233.</title>
        <authorList>
            <consortium name="US DOE Joint Genome Institute (JGI-PGF)"/>
            <person name="Lucas S."/>
            <person name="Copeland A."/>
            <person name="Lapidus A."/>
            <person name="Glavina del Rio T."/>
            <person name="Dalin E."/>
            <person name="Tice H."/>
            <person name="Bruce D."/>
            <person name="Goodwin L."/>
            <person name="Pitluck S."/>
            <person name="Kyrpides N."/>
            <person name="Mavromatis K."/>
            <person name="Ivanova N."/>
            <person name="Ovchinnikova G."/>
            <person name="Sims D."/>
            <person name="Meincke L."/>
            <person name="Brettin T."/>
            <person name="Detter J.C."/>
            <person name="Han C."/>
            <person name="Larimer F."/>
            <person name="Land M."/>
            <person name="Hauser L."/>
            <person name="Markowitz V."/>
            <person name="Cheng J.-F."/>
            <person name="Hugenholtz P."/>
            <person name="Woyke T."/>
            <person name="Wu D."/>
            <person name="Klenk H.-P."/>
            <person name="Eisen J.A."/>
        </authorList>
    </citation>
    <scope>NUCLEOTIDE SEQUENCE [LARGE SCALE GENOMIC DNA]</scope>
    <source>
        <strain evidence="22">ATCC 700099 / DSM 44233 / CIP 104796 / JCM 9543 / NBRC 105858 / Y-104</strain>
    </source>
</reference>
<comment type="subunit">
    <text evidence="5">Monomer.</text>
</comment>
<dbReference type="RefSeq" id="WP_015746801.1">
    <property type="nucleotide sequence ID" value="NC_013235.1"/>
</dbReference>
<dbReference type="InterPro" id="IPR001645">
    <property type="entry name" value="Folylpolyglutamate_synth"/>
</dbReference>
<dbReference type="InterPro" id="IPR004101">
    <property type="entry name" value="Mur_ligase_C"/>
</dbReference>
<dbReference type="GO" id="GO:0046872">
    <property type="term" value="F:metal ion binding"/>
    <property type="evidence" value="ECO:0007669"/>
    <property type="project" value="UniProtKB-KW"/>
</dbReference>
<dbReference type="NCBIfam" id="TIGR01499">
    <property type="entry name" value="folC"/>
    <property type="match status" value="1"/>
</dbReference>
<evidence type="ECO:0000259" key="20">
    <source>
        <dbReference type="Pfam" id="PF08245"/>
    </source>
</evidence>
<keyword evidence="10" id="KW-0479">Metal-binding</keyword>
<dbReference type="GO" id="GO:0046656">
    <property type="term" value="P:folic acid biosynthetic process"/>
    <property type="evidence" value="ECO:0007669"/>
    <property type="project" value="UniProtKB-KW"/>
</dbReference>
<evidence type="ECO:0000313" key="21">
    <source>
        <dbReference type="EMBL" id="ACV77895.1"/>
    </source>
</evidence>
<evidence type="ECO:0000259" key="19">
    <source>
        <dbReference type="Pfam" id="PF02875"/>
    </source>
</evidence>
<keyword evidence="12" id="KW-0067">ATP-binding</keyword>
<dbReference type="SUPFAM" id="SSF53244">
    <property type="entry name" value="MurD-like peptide ligases, peptide-binding domain"/>
    <property type="match status" value="1"/>
</dbReference>
<dbReference type="EMBL" id="CP001737">
    <property type="protein sequence ID" value="ACV77895.1"/>
    <property type="molecule type" value="Genomic_DNA"/>
</dbReference>
<comment type="pathway">
    <text evidence="2">Cofactor biosynthesis; tetrahydrofolate biosynthesis; 7,8-dihydrofolate from 2-amino-4-hydroxy-6-hydroxymethyl-7,8-dihydropteridine diphosphate and 4-aminobenzoate: step 2/2.</text>
</comment>
<feature type="domain" description="Mur ligase central" evidence="20">
    <location>
        <begin position="201"/>
        <end position="344"/>
    </location>
</feature>
<dbReference type="KEGG" id="nml:Namu_1496"/>
<evidence type="ECO:0000256" key="6">
    <source>
        <dbReference type="ARBA" id="ARBA00013023"/>
    </source>
</evidence>
<proteinExistence type="inferred from homology"/>
<dbReference type="GO" id="GO:0004326">
    <property type="term" value="F:tetrahydrofolylpolyglutamate synthase activity"/>
    <property type="evidence" value="ECO:0007669"/>
    <property type="project" value="UniProtKB-EC"/>
</dbReference>
<evidence type="ECO:0000256" key="4">
    <source>
        <dbReference type="ARBA" id="ARBA00008276"/>
    </source>
</evidence>
<dbReference type="Pfam" id="PF02875">
    <property type="entry name" value="Mur_ligase_C"/>
    <property type="match status" value="1"/>
</dbReference>
<dbReference type="GO" id="GO:0005524">
    <property type="term" value="F:ATP binding"/>
    <property type="evidence" value="ECO:0007669"/>
    <property type="project" value="UniProtKB-KW"/>
</dbReference>
<dbReference type="Pfam" id="PF08245">
    <property type="entry name" value="Mur_ligase_M"/>
    <property type="match status" value="1"/>
</dbReference>
<dbReference type="EC" id="6.3.2.12" evidence="6"/>
<dbReference type="EC" id="6.3.2.17" evidence="7"/>
<evidence type="ECO:0000256" key="13">
    <source>
        <dbReference type="ARBA" id="ARBA00022842"/>
    </source>
</evidence>
<evidence type="ECO:0000313" key="22">
    <source>
        <dbReference type="Proteomes" id="UP000002218"/>
    </source>
</evidence>
<dbReference type="Gene3D" id="3.40.1190.10">
    <property type="entry name" value="Mur-like, catalytic domain"/>
    <property type="match status" value="1"/>
</dbReference>
<evidence type="ECO:0000256" key="11">
    <source>
        <dbReference type="ARBA" id="ARBA00022741"/>
    </source>
</evidence>
<keyword evidence="9" id="KW-0436">Ligase</keyword>